<evidence type="ECO:0000256" key="5">
    <source>
        <dbReference type="ARBA" id="ARBA00022741"/>
    </source>
</evidence>
<dbReference type="InterPro" id="IPR003594">
    <property type="entry name" value="HATPase_dom"/>
</dbReference>
<evidence type="ECO:0000256" key="9">
    <source>
        <dbReference type="SAM" id="Phobius"/>
    </source>
</evidence>
<evidence type="ECO:0000256" key="3">
    <source>
        <dbReference type="ARBA" id="ARBA00022553"/>
    </source>
</evidence>
<dbReference type="Gene3D" id="1.20.5.1930">
    <property type="match status" value="1"/>
</dbReference>
<keyword evidence="4" id="KW-0808">Transferase</keyword>
<dbReference type="EMBL" id="AP012204">
    <property type="protein sequence ID" value="BAK36445.1"/>
    <property type="molecule type" value="Genomic_DNA"/>
</dbReference>
<dbReference type="EC" id="2.7.13.3" evidence="2"/>
<dbReference type="RefSeq" id="WP_013864303.1">
    <property type="nucleotide sequence ID" value="NC_015635.1"/>
</dbReference>
<dbReference type="Pfam" id="PF07730">
    <property type="entry name" value="HisKA_3"/>
    <property type="match status" value="1"/>
</dbReference>
<keyword evidence="6 11" id="KW-0418">Kinase</keyword>
<dbReference type="GO" id="GO:0046983">
    <property type="term" value="F:protein dimerization activity"/>
    <property type="evidence" value="ECO:0007669"/>
    <property type="project" value="InterPro"/>
</dbReference>
<evidence type="ECO:0000256" key="2">
    <source>
        <dbReference type="ARBA" id="ARBA00012438"/>
    </source>
</evidence>
<evidence type="ECO:0000259" key="10">
    <source>
        <dbReference type="SMART" id="SM00387"/>
    </source>
</evidence>
<protein>
    <recommendedName>
        <fullName evidence="2">histidine kinase</fullName>
        <ecNumber evidence="2">2.7.13.3</ecNumber>
    </recommendedName>
</protein>
<dbReference type="CDD" id="cd16917">
    <property type="entry name" value="HATPase_UhpB-NarQ-NarX-like"/>
    <property type="match status" value="1"/>
</dbReference>
<dbReference type="InterPro" id="IPR011712">
    <property type="entry name" value="Sig_transdc_His_kin_sub3_dim/P"/>
</dbReference>
<dbReference type="PANTHER" id="PTHR24421">
    <property type="entry name" value="NITRATE/NITRITE SENSOR PROTEIN NARX-RELATED"/>
    <property type="match status" value="1"/>
</dbReference>
<keyword evidence="3" id="KW-0597">Phosphoprotein</keyword>
<gene>
    <name evidence="11" type="ordered locus">MLP_34310</name>
</gene>
<evidence type="ECO:0000256" key="8">
    <source>
        <dbReference type="ARBA" id="ARBA00023012"/>
    </source>
</evidence>
<dbReference type="Pfam" id="PF23539">
    <property type="entry name" value="DUF7134"/>
    <property type="match status" value="1"/>
</dbReference>
<dbReference type="STRING" id="1032480.MLP_34310"/>
<dbReference type="Pfam" id="PF02518">
    <property type="entry name" value="HATPase_c"/>
    <property type="match status" value="1"/>
</dbReference>
<evidence type="ECO:0000313" key="12">
    <source>
        <dbReference type="Proteomes" id="UP000007947"/>
    </source>
</evidence>
<dbReference type="KEGG" id="mph:MLP_34310"/>
<feature type="transmembrane region" description="Helical" evidence="9">
    <location>
        <begin position="12"/>
        <end position="36"/>
    </location>
</feature>
<feature type="transmembrane region" description="Helical" evidence="9">
    <location>
        <begin position="69"/>
        <end position="85"/>
    </location>
</feature>
<accession>F5XMI8</accession>
<dbReference type="GO" id="GO:0005524">
    <property type="term" value="F:ATP binding"/>
    <property type="evidence" value="ECO:0007669"/>
    <property type="project" value="UniProtKB-KW"/>
</dbReference>
<keyword evidence="5" id="KW-0547">Nucleotide-binding</keyword>
<keyword evidence="7" id="KW-0067">ATP-binding</keyword>
<evidence type="ECO:0000256" key="1">
    <source>
        <dbReference type="ARBA" id="ARBA00000085"/>
    </source>
</evidence>
<feature type="domain" description="Histidine kinase/HSP90-like ATPase" evidence="10">
    <location>
        <begin position="295"/>
        <end position="389"/>
    </location>
</feature>
<keyword evidence="8" id="KW-0902">Two-component regulatory system</keyword>
<evidence type="ECO:0000256" key="7">
    <source>
        <dbReference type="ARBA" id="ARBA00022840"/>
    </source>
</evidence>
<dbReference type="InterPro" id="IPR055558">
    <property type="entry name" value="DUF7134"/>
</dbReference>
<keyword evidence="9" id="KW-1133">Transmembrane helix</keyword>
<dbReference type="InterPro" id="IPR036890">
    <property type="entry name" value="HATPase_C_sf"/>
</dbReference>
<dbReference type="Gene3D" id="3.30.565.10">
    <property type="entry name" value="Histidine kinase-like ATPase, C-terminal domain"/>
    <property type="match status" value="1"/>
</dbReference>
<organism evidence="11 12">
    <name type="scientific">Microlunatus phosphovorus (strain ATCC 700054 / DSM 10555 / JCM 9379 / NBRC 101784 / NCIMB 13414 / VKM Ac-1990 / NM-1)</name>
    <dbReference type="NCBI Taxonomy" id="1032480"/>
    <lineage>
        <taxon>Bacteria</taxon>
        <taxon>Bacillati</taxon>
        <taxon>Actinomycetota</taxon>
        <taxon>Actinomycetes</taxon>
        <taxon>Propionibacteriales</taxon>
        <taxon>Propionibacteriaceae</taxon>
        <taxon>Microlunatus</taxon>
    </lineage>
</organism>
<dbReference type="OrthoDB" id="227596at2"/>
<keyword evidence="9" id="KW-0812">Transmembrane</keyword>
<dbReference type="SUPFAM" id="SSF55874">
    <property type="entry name" value="ATPase domain of HSP90 chaperone/DNA topoisomerase II/histidine kinase"/>
    <property type="match status" value="1"/>
</dbReference>
<reference evidence="11 12" key="1">
    <citation type="submission" date="2011-05" db="EMBL/GenBank/DDBJ databases">
        <title>Whole genome sequence of Microlunatus phosphovorus NM-1.</title>
        <authorList>
            <person name="Hosoyama A."/>
            <person name="Sasaki K."/>
            <person name="Harada T."/>
            <person name="Igarashi R."/>
            <person name="Kawakoshi A."/>
            <person name="Sasagawa M."/>
            <person name="Fukada J."/>
            <person name="Nakamura S."/>
            <person name="Katano Y."/>
            <person name="Hanada S."/>
            <person name="Kamagata Y."/>
            <person name="Nakamura N."/>
            <person name="Yamazaki S."/>
            <person name="Fujita N."/>
        </authorList>
    </citation>
    <scope>NUCLEOTIDE SEQUENCE [LARGE SCALE GENOMIC DNA]</scope>
    <source>
        <strain evidence="12">ATCC 700054 / DSM 10555 / JCM 9379 / NBRC 101784 / NCIMB 13414 / VKM Ac-1990 / NM-1</strain>
    </source>
</reference>
<comment type="catalytic activity">
    <reaction evidence="1">
        <text>ATP + protein L-histidine = ADP + protein N-phospho-L-histidine.</text>
        <dbReference type="EC" id="2.7.13.3"/>
    </reaction>
</comment>
<dbReference type="PANTHER" id="PTHR24421:SF10">
    <property type="entry name" value="NITRATE_NITRITE SENSOR PROTEIN NARQ"/>
    <property type="match status" value="1"/>
</dbReference>
<dbReference type="HOGENOM" id="CLU_000445_20_1_11"/>
<dbReference type="InterPro" id="IPR050482">
    <property type="entry name" value="Sensor_HK_TwoCompSys"/>
</dbReference>
<name>F5XMI8_MICPN</name>
<sequence>MAAAAEPTRRRWIRLSPMLVDTLLGYLVAMAVSAAVLTSPLAVGSASWPAYVFALGFGVVLLWRRRHPVPVLLVTFLGICVYYTLDYPPIGLALPMAAALFSVAEAGRVRIGVVVSLVLVGLAVYFQVAEGRAAGELLGYEVPPVVALMGASLALGDGTRSRRLLQASQRERERQTRLEQQHRAEQLRAEERLVLARDLHDTLGHALAVVSLQSAVATESLPERIPAAQQAVGEIRSVSRQAMAELRDTVTRLRSLDSTDRTAVGLDGLPTLVELARGSGLQATLRGDEIEVSDEVGLTVYRIVQEALTNVIRHADATAVGIELRSRGDRLIVTIADDGRGVTSAAELVAGNGIRGMRERAESCDGQLSVAGSGPEGGVTVCAVLPSRQADQGRP</sequence>
<dbReference type="GO" id="GO:0000155">
    <property type="term" value="F:phosphorelay sensor kinase activity"/>
    <property type="evidence" value="ECO:0007669"/>
    <property type="project" value="InterPro"/>
</dbReference>
<feature type="transmembrane region" description="Helical" evidence="9">
    <location>
        <begin position="109"/>
        <end position="128"/>
    </location>
</feature>
<proteinExistence type="predicted"/>
<dbReference type="Proteomes" id="UP000007947">
    <property type="component" value="Chromosome"/>
</dbReference>
<dbReference type="SMART" id="SM00387">
    <property type="entry name" value="HATPase_c"/>
    <property type="match status" value="1"/>
</dbReference>
<evidence type="ECO:0000256" key="4">
    <source>
        <dbReference type="ARBA" id="ARBA00022679"/>
    </source>
</evidence>
<dbReference type="eggNOG" id="COG4585">
    <property type="taxonomic scope" value="Bacteria"/>
</dbReference>
<keyword evidence="9" id="KW-0472">Membrane</keyword>
<evidence type="ECO:0000256" key="6">
    <source>
        <dbReference type="ARBA" id="ARBA00022777"/>
    </source>
</evidence>
<feature type="transmembrane region" description="Helical" evidence="9">
    <location>
        <begin position="42"/>
        <end position="62"/>
    </location>
</feature>
<evidence type="ECO:0000313" key="11">
    <source>
        <dbReference type="EMBL" id="BAK36445.1"/>
    </source>
</evidence>
<dbReference type="AlphaFoldDB" id="F5XMI8"/>
<keyword evidence="12" id="KW-1185">Reference proteome</keyword>
<dbReference type="GO" id="GO:0016020">
    <property type="term" value="C:membrane"/>
    <property type="evidence" value="ECO:0007669"/>
    <property type="project" value="InterPro"/>
</dbReference>